<gene>
    <name evidence="4" type="ORF">BC349_16670</name>
</gene>
<dbReference type="PANTHER" id="PTHR11527">
    <property type="entry name" value="HEAT-SHOCK PROTEIN 20 FAMILY MEMBER"/>
    <property type="match status" value="1"/>
</dbReference>
<sequence>MATKPMLRSAETVPSVFDDFFKPWNEWFDGGNIWGKMMKTPAVNITDNKDNYMVSLAVPGMDKKDFNVDIDGNLLTVSCEKEESKEEKDTRYSRKEYNYSSFSRSFTLPEEVIMDRIDASYENGILKLVLPKKEEAKKASLGKHIDVK</sequence>
<comment type="caution">
    <text evidence="4">The sequence shown here is derived from an EMBL/GenBank/DDBJ whole genome shotgun (WGS) entry which is preliminary data.</text>
</comment>
<evidence type="ECO:0000259" key="3">
    <source>
        <dbReference type="PROSITE" id="PS01031"/>
    </source>
</evidence>
<feature type="domain" description="SHSP" evidence="3">
    <location>
        <begin position="33"/>
        <end position="148"/>
    </location>
</feature>
<dbReference type="SUPFAM" id="SSF49764">
    <property type="entry name" value="HSP20-like chaperones"/>
    <property type="match status" value="1"/>
</dbReference>
<evidence type="ECO:0000256" key="2">
    <source>
        <dbReference type="RuleBase" id="RU003616"/>
    </source>
</evidence>
<evidence type="ECO:0000313" key="4">
    <source>
        <dbReference type="EMBL" id="MBC6492692.1"/>
    </source>
</evidence>
<dbReference type="InterPro" id="IPR002068">
    <property type="entry name" value="A-crystallin/Hsp20_dom"/>
</dbReference>
<protein>
    <submittedName>
        <fullName evidence="4">Heat-shock protein Hsp20</fullName>
    </submittedName>
</protein>
<organism evidence="4 5">
    <name type="scientific">Flavihumibacter stibioxidans</name>
    <dbReference type="NCBI Taxonomy" id="1834163"/>
    <lineage>
        <taxon>Bacteria</taxon>
        <taxon>Pseudomonadati</taxon>
        <taxon>Bacteroidota</taxon>
        <taxon>Chitinophagia</taxon>
        <taxon>Chitinophagales</taxon>
        <taxon>Chitinophagaceae</taxon>
        <taxon>Flavihumibacter</taxon>
    </lineage>
</organism>
<dbReference type="EMBL" id="MBUA01000029">
    <property type="protein sequence ID" value="MBC6492692.1"/>
    <property type="molecule type" value="Genomic_DNA"/>
</dbReference>
<dbReference type="PROSITE" id="PS01031">
    <property type="entry name" value="SHSP"/>
    <property type="match status" value="1"/>
</dbReference>
<dbReference type="Gene3D" id="2.60.40.790">
    <property type="match status" value="1"/>
</dbReference>
<dbReference type="InterPro" id="IPR008978">
    <property type="entry name" value="HSP20-like_chaperone"/>
</dbReference>
<accession>A0ABR7MCL5</accession>
<comment type="similarity">
    <text evidence="1 2">Belongs to the small heat shock protein (HSP20) family.</text>
</comment>
<evidence type="ECO:0000256" key="1">
    <source>
        <dbReference type="PROSITE-ProRule" id="PRU00285"/>
    </source>
</evidence>
<dbReference type="Pfam" id="PF00011">
    <property type="entry name" value="HSP20"/>
    <property type="match status" value="1"/>
</dbReference>
<dbReference type="CDD" id="cd06464">
    <property type="entry name" value="ACD_sHsps-like"/>
    <property type="match status" value="1"/>
</dbReference>
<proteinExistence type="inferred from homology"/>
<name>A0ABR7MCL5_9BACT</name>
<dbReference type="InterPro" id="IPR031107">
    <property type="entry name" value="Small_HSP"/>
</dbReference>
<dbReference type="RefSeq" id="WP_187258014.1">
    <property type="nucleotide sequence ID" value="NZ_JBHULF010000019.1"/>
</dbReference>
<evidence type="ECO:0000313" key="5">
    <source>
        <dbReference type="Proteomes" id="UP000765802"/>
    </source>
</evidence>
<dbReference type="Proteomes" id="UP000765802">
    <property type="component" value="Unassembled WGS sequence"/>
</dbReference>
<reference evidence="4 5" key="1">
    <citation type="submission" date="2016-07" db="EMBL/GenBank/DDBJ databases">
        <title>Genome analysis of Flavihumibacter stibioxidans YS-17.</title>
        <authorList>
            <person name="Shi K."/>
            <person name="Han Y."/>
            <person name="Wang G."/>
        </authorList>
    </citation>
    <scope>NUCLEOTIDE SEQUENCE [LARGE SCALE GENOMIC DNA]</scope>
    <source>
        <strain evidence="4 5">YS-17</strain>
    </source>
</reference>
<keyword evidence="5" id="KW-1185">Reference proteome</keyword>